<evidence type="ECO:0000313" key="2">
    <source>
        <dbReference type="Proteomes" id="UP000198598"/>
    </source>
</evidence>
<proteinExistence type="predicted"/>
<evidence type="ECO:0000313" key="1">
    <source>
        <dbReference type="EMBL" id="SFE33656.1"/>
    </source>
</evidence>
<protein>
    <submittedName>
        <fullName evidence="1">Uncharacterized protein</fullName>
    </submittedName>
</protein>
<organism evidence="1 2">
    <name type="scientific">Spirosoma endophyticum</name>
    <dbReference type="NCBI Taxonomy" id="662367"/>
    <lineage>
        <taxon>Bacteria</taxon>
        <taxon>Pseudomonadati</taxon>
        <taxon>Bacteroidota</taxon>
        <taxon>Cytophagia</taxon>
        <taxon>Cytophagales</taxon>
        <taxon>Cytophagaceae</taxon>
        <taxon>Spirosoma</taxon>
    </lineage>
</organism>
<accession>A0A1I1ZPR3</accession>
<dbReference type="Proteomes" id="UP000198598">
    <property type="component" value="Unassembled WGS sequence"/>
</dbReference>
<dbReference type="AlphaFoldDB" id="A0A1I1ZPR3"/>
<sequence>MKTYVGIDRGRPLGLRLGKIPRFGSLLISEQGGLPYGAAECQLYARIQDPPCFTYPDSNGNSGMQPH</sequence>
<name>A0A1I1ZPR3_9BACT</name>
<gene>
    <name evidence="1" type="ORF">SAMN05216167_112183</name>
</gene>
<keyword evidence="2" id="KW-1185">Reference proteome</keyword>
<dbReference type="EMBL" id="FOLQ01000012">
    <property type="protein sequence ID" value="SFE33656.1"/>
    <property type="molecule type" value="Genomic_DNA"/>
</dbReference>
<reference evidence="1 2" key="1">
    <citation type="submission" date="2016-10" db="EMBL/GenBank/DDBJ databases">
        <authorList>
            <person name="de Groot N.N."/>
        </authorList>
    </citation>
    <scope>NUCLEOTIDE SEQUENCE [LARGE SCALE GENOMIC DNA]</scope>
    <source>
        <strain evidence="1 2">DSM 26130</strain>
    </source>
</reference>